<evidence type="ECO:0000259" key="3">
    <source>
        <dbReference type="PROSITE" id="PS50977"/>
    </source>
</evidence>
<reference evidence="4" key="1">
    <citation type="submission" date="2020-10" db="EMBL/GenBank/DDBJ databases">
        <authorList>
            <person name="Castelo-Branco R."/>
            <person name="Eusebio N."/>
            <person name="Adriana R."/>
            <person name="Vieira A."/>
            <person name="Brugerolle De Fraissinette N."/>
            <person name="Rezende De Castro R."/>
            <person name="Schneider M.P."/>
            <person name="Vasconcelos V."/>
            <person name="Leao P.N."/>
        </authorList>
    </citation>
    <scope>NUCLEOTIDE SEQUENCE</scope>
    <source>
        <strain evidence="4">LEGE 12446</strain>
    </source>
</reference>
<gene>
    <name evidence="4" type="ORF">IQ276_37355</name>
</gene>
<dbReference type="InterPro" id="IPR050624">
    <property type="entry name" value="HTH-type_Tx_Regulator"/>
</dbReference>
<evidence type="ECO:0000313" key="5">
    <source>
        <dbReference type="Proteomes" id="UP000622533"/>
    </source>
</evidence>
<dbReference type="SUPFAM" id="SSF46689">
    <property type="entry name" value="Homeodomain-like"/>
    <property type="match status" value="1"/>
</dbReference>
<dbReference type="Gene3D" id="1.10.357.10">
    <property type="entry name" value="Tetracycline Repressor, domain 2"/>
    <property type="match status" value="1"/>
</dbReference>
<dbReference type="Proteomes" id="UP000622533">
    <property type="component" value="Unassembled WGS sequence"/>
</dbReference>
<evidence type="ECO:0000256" key="2">
    <source>
        <dbReference type="PROSITE-ProRule" id="PRU00335"/>
    </source>
</evidence>
<keyword evidence="1 2" id="KW-0238">DNA-binding</keyword>
<dbReference type="PROSITE" id="PS50977">
    <property type="entry name" value="HTH_TETR_2"/>
    <property type="match status" value="1"/>
</dbReference>
<dbReference type="Pfam" id="PF00440">
    <property type="entry name" value="TetR_N"/>
    <property type="match status" value="1"/>
</dbReference>
<evidence type="ECO:0000313" key="4">
    <source>
        <dbReference type="EMBL" id="MBE9027879.1"/>
    </source>
</evidence>
<sequence>MNTRDTKSRIIETAIELFNQHGTQTISTNHIADSMGISPENLYYHFKNKQEIIRIILETV</sequence>
<accession>A0A8J7A0K7</accession>
<dbReference type="InterPro" id="IPR001647">
    <property type="entry name" value="HTH_TetR"/>
</dbReference>
<dbReference type="PANTHER" id="PTHR43479">
    <property type="entry name" value="ACREF/ENVCD OPERON REPRESSOR-RELATED"/>
    <property type="match status" value="1"/>
</dbReference>
<evidence type="ECO:0000256" key="1">
    <source>
        <dbReference type="ARBA" id="ARBA00023125"/>
    </source>
</evidence>
<dbReference type="InterPro" id="IPR009057">
    <property type="entry name" value="Homeodomain-like_sf"/>
</dbReference>
<name>A0A8J7A0K7_DESMC</name>
<organism evidence="4 5">
    <name type="scientific">Desmonostoc muscorum LEGE 12446</name>
    <dbReference type="NCBI Taxonomy" id="1828758"/>
    <lineage>
        <taxon>Bacteria</taxon>
        <taxon>Bacillati</taxon>
        <taxon>Cyanobacteriota</taxon>
        <taxon>Cyanophyceae</taxon>
        <taxon>Nostocales</taxon>
        <taxon>Nostocaceae</taxon>
        <taxon>Desmonostoc</taxon>
    </lineage>
</organism>
<proteinExistence type="predicted"/>
<dbReference type="PANTHER" id="PTHR43479:SF12">
    <property type="entry name" value="TRANSCRIPTIONAL REGULATORY PROTEIN"/>
    <property type="match status" value="1"/>
</dbReference>
<feature type="DNA-binding region" description="H-T-H motif" evidence="2">
    <location>
        <begin position="27"/>
        <end position="46"/>
    </location>
</feature>
<protein>
    <submittedName>
        <fullName evidence="4">TetR/AcrR family transcriptional regulator</fullName>
    </submittedName>
</protein>
<dbReference type="RefSeq" id="WP_193925769.1">
    <property type="nucleotide sequence ID" value="NZ_JADEXS020000002.1"/>
</dbReference>
<feature type="domain" description="HTH tetR-type" evidence="3">
    <location>
        <begin position="4"/>
        <end position="60"/>
    </location>
</feature>
<keyword evidence="5" id="KW-1185">Reference proteome</keyword>
<dbReference type="PRINTS" id="PR00455">
    <property type="entry name" value="HTHTETR"/>
</dbReference>
<dbReference type="AlphaFoldDB" id="A0A8J7A0K7"/>
<comment type="caution">
    <text evidence="4">The sequence shown here is derived from an EMBL/GenBank/DDBJ whole genome shotgun (WGS) entry which is preliminary data.</text>
</comment>
<dbReference type="GO" id="GO:0003677">
    <property type="term" value="F:DNA binding"/>
    <property type="evidence" value="ECO:0007669"/>
    <property type="project" value="UniProtKB-UniRule"/>
</dbReference>
<dbReference type="EMBL" id="JADEXS010001118">
    <property type="protein sequence ID" value="MBE9027879.1"/>
    <property type="molecule type" value="Genomic_DNA"/>
</dbReference>